<feature type="transmembrane region" description="Helical" evidence="3">
    <location>
        <begin position="62"/>
        <end position="81"/>
    </location>
</feature>
<dbReference type="GO" id="GO:0043709">
    <property type="term" value="P:cell adhesion involved in single-species biofilm formation"/>
    <property type="evidence" value="ECO:0007669"/>
    <property type="project" value="TreeGrafter"/>
</dbReference>
<dbReference type="PATRIC" id="fig|1114963.3.peg.3591"/>
<dbReference type="InterPro" id="IPR029787">
    <property type="entry name" value="Nucleotide_cyclase"/>
</dbReference>
<keyword evidence="3" id="KW-1133">Transmembrane helix</keyword>
<reference evidence="5 6" key="1">
    <citation type="journal article" date="2015" name="G3 (Bethesda)">
        <title>Insights into Ongoing Evolution of the Hexachlorocyclohexane Catabolic Pathway from Comparative Genomics of Ten Sphingomonadaceae Strains.</title>
        <authorList>
            <person name="Pearce S.L."/>
            <person name="Oakeshott J.G."/>
            <person name="Pandey G."/>
        </authorList>
    </citation>
    <scope>NUCLEOTIDE SEQUENCE [LARGE SCALE GENOMIC DNA]</scope>
    <source>
        <strain evidence="5 6">LL02</strain>
    </source>
</reference>
<protein>
    <recommendedName>
        <fullName evidence="1">diguanylate cyclase</fullName>
        <ecNumber evidence="1">2.7.7.65</ecNumber>
    </recommendedName>
</protein>
<evidence type="ECO:0000313" key="5">
    <source>
        <dbReference type="EMBL" id="KMS52569.1"/>
    </source>
</evidence>
<keyword evidence="6" id="KW-1185">Reference proteome</keyword>
<evidence type="ECO:0000259" key="4">
    <source>
        <dbReference type="PROSITE" id="PS50887"/>
    </source>
</evidence>
<evidence type="ECO:0000256" key="2">
    <source>
        <dbReference type="ARBA" id="ARBA00034247"/>
    </source>
</evidence>
<dbReference type="EC" id="2.7.7.65" evidence="1"/>
<dbReference type="GO" id="GO:0005886">
    <property type="term" value="C:plasma membrane"/>
    <property type="evidence" value="ECO:0007669"/>
    <property type="project" value="TreeGrafter"/>
</dbReference>
<dbReference type="PANTHER" id="PTHR45138">
    <property type="entry name" value="REGULATORY COMPONENTS OF SENSORY TRANSDUCTION SYSTEM"/>
    <property type="match status" value="1"/>
</dbReference>
<dbReference type="EMBL" id="JACU01000008">
    <property type="protein sequence ID" value="KMS52569.1"/>
    <property type="molecule type" value="Genomic_DNA"/>
</dbReference>
<dbReference type="Gene3D" id="3.30.70.270">
    <property type="match status" value="1"/>
</dbReference>
<dbReference type="FunFam" id="3.30.70.270:FF:000001">
    <property type="entry name" value="Diguanylate cyclase domain protein"/>
    <property type="match status" value="1"/>
</dbReference>
<feature type="transmembrane region" description="Helical" evidence="3">
    <location>
        <begin position="247"/>
        <end position="271"/>
    </location>
</feature>
<organism evidence="5 6">
    <name type="scientific">Novosphingobium barchaimii LL02</name>
    <dbReference type="NCBI Taxonomy" id="1114963"/>
    <lineage>
        <taxon>Bacteria</taxon>
        <taxon>Pseudomonadati</taxon>
        <taxon>Pseudomonadota</taxon>
        <taxon>Alphaproteobacteria</taxon>
        <taxon>Sphingomonadales</taxon>
        <taxon>Sphingomonadaceae</taxon>
        <taxon>Novosphingobium</taxon>
    </lineage>
</organism>
<dbReference type="Proteomes" id="UP000052268">
    <property type="component" value="Unassembled WGS sequence"/>
</dbReference>
<comment type="catalytic activity">
    <reaction evidence="2">
        <text>2 GTP = 3',3'-c-di-GMP + 2 diphosphate</text>
        <dbReference type="Rhea" id="RHEA:24898"/>
        <dbReference type="ChEBI" id="CHEBI:33019"/>
        <dbReference type="ChEBI" id="CHEBI:37565"/>
        <dbReference type="ChEBI" id="CHEBI:58805"/>
        <dbReference type="EC" id="2.7.7.65"/>
    </reaction>
</comment>
<feature type="transmembrane region" description="Helical" evidence="3">
    <location>
        <begin position="217"/>
        <end position="235"/>
    </location>
</feature>
<accession>A0A0J7XLN9</accession>
<dbReference type="InterPro" id="IPR043128">
    <property type="entry name" value="Rev_trsase/Diguanyl_cyclase"/>
</dbReference>
<comment type="caution">
    <text evidence="5">The sequence shown here is derived from an EMBL/GenBank/DDBJ whole genome shotgun (WGS) entry which is preliminary data.</text>
</comment>
<dbReference type="SUPFAM" id="SSF55073">
    <property type="entry name" value="Nucleotide cyclase"/>
    <property type="match status" value="1"/>
</dbReference>
<dbReference type="NCBIfam" id="TIGR00254">
    <property type="entry name" value="GGDEF"/>
    <property type="match status" value="1"/>
</dbReference>
<dbReference type="GO" id="GO:1902201">
    <property type="term" value="P:negative regulation of bacterial-type flagellum-dependent cell motility"/>
    <property type="evidence" value="ECO:0007669"/>
    <property type="project" value="TreeGrafter"/>
</dbReference>
<keyword evidence="3" id="KW-0472">Membrane</keyword>
<dbReference type="SMART" id="SM00267">
    <property type="entry name" value="GGDEF"/>
    <property type="match status" value="1"/>
</dbReference>
<feature type="domain" description="GGDEF" evidence="4">
    <location>
        <begin position="341"/>
        <end position="475"/>
    </location>
</feature>
<dbReference type="Pfam" id="PF00990">
    <property type="entry name" value="GGDEF"/>
    <property type="match status" value="1"/>
</dbReference>
<dbReference type="CDD" id="cd01949">
    <property type="entry name" value="GGDEF"/>
    <property type="match status" value="1"/>
</dbReference>
<evidence type="ECO:0000256" key="3">
    <source>
        <dbReference type="SAM" id="Phobius"/>
    </source>
</evidence>
<dbReference type="PROSITE" id="PS50887">
    <property type="entry name" value="GGDEF"/>
    <property type="match status" value="1"/>
</dbReference>
<keyword evidence="3" id="KW-0812">Transmembrane</keyword>
<feature type="transmembrane region" description="Helical" evidence="3">
    <location>
        <begin position="122"/>
        <end position="139"/>
    </location>
</feature>
<dbReference type="GO" id="GO:0052621">
    <property type="term" value="F:diguanylate cyclase activity"/>
    <property type="evidence" value="ECO:0007669"/>
    <property type="project" value="UniProtKB-EC"/>
</dbReference>
<feature type="transmembrane region" description="Helical" evidence="3">
    <location>
        <begin position="277"/>
        <end position="295"/>
    </location>
</feature>
<feature type="transmembrane region" description="Helical" evidence="3">
    <location>
        <begin position="183"/>
        <end position="202"/>
    </location>
</feature>
<feature type="transmembrane region" description="Helical" evidence="3">
    <location>
        <begin position="159"/>
        <end position="176"/>
    </location>
</feature>
<evidence type="ECO:0000256" key="1">
    <source>
        <dbReference type="ARBA" id="ARBA00012528"/>
    </source>
</evidence>
<dbReference type="PANTHER" id="PTHR45138:SF9">
    <property type="entry name" value="DIGUANYLATE CYCLASE DGCM-RELATED"/>
    <property type="match status" value="1"/>
</dbReference>
<gene>
    <name evidence="5" type="ORF">V474_23715</name>
</gene>
<sequence>MRHTTRVIIAVLPILFLAAHAGTVALARDAAMEVSFAWLIGAPVAAGAAALYRGWKEELEGWLSVGAAMLCWAGGMAATMVNTLFLDIISEDRLSMLLYVLYGVPLIFTLVSPEEEKWPSRLVDAAMAAALGGLFYAYICHLSTPTGAAPQVRELRMMFDIENAFIAVFAVMRYFARPGRRLGFFRAVTAYAIAYLICAGYMNHYQGESDYGHPVDAIIDLPFLLLMWLALEGGFPRASATASSRGFARVVQAGSPMLIPVTLLTVSVLLVGYDPKMAITGCVIASIGYGLRTVLVQLRNFEEQDQLTLLSHVDALTCIPNRRRFDEVLRREWNRREQSSDQLALLMIDIDNFKQLNDHFGHAVGDERLRSVAAALTECARSDFDLVARYGGEEFAAILIDIDPRDATKIAERMRAAVESLLMPLGRGAGIVTVSIGMACAHSLDTGIEDFVEAADAALYEAKRNGRNQVIHRVAPSLRAVQSAAAPQGGKAA</sequence>
<dbReference type="RefSeq" id="WP_059152654.1">
    <property type="nucleotide sequence ID" value="NZ_KQ130456.1"/>
</dbReference>
<proteinExistence type="predicted"/>
<evidence type="ECO:0000313" key="6">
    <source>
        <dbReference type="Proteomes" id="UP000052268"/>
    </source>
</evidence>
<dbReference type="AlphaFoldDB" id="A0A0J7XLN9"/>
<dbReference type="InterPro" id="IPR050469">
    <property type="entry name" value="Diguanylate_Cyclase"/>
</dbReference>
<feature type="transmembrane region" description="Helical" evidence="3">
    <location>
        <begin position="37"/>
        <end position="55"/>
    </location>
</feature>
<dbReference type="InterPro" id="IPR000160">
    <property type="entry name" value="GGDEF_dom"/>
</dbReference>
<name>A0A0J7XLN9_9SPHN</name>
<feature type="transmembrane region" description="Helical" evidence="3">
    <location>
        <begin position="93"/>
        <end position="110"/>
    </location>
</feature>
<dbReference type="OrthoDB" id="9812260at2"/>